<dbReference type="InterPro" id="IPR025714">
    <property type="entry name" value="Methyltranfer_dom"/>
</dbReference>
<dbReference type="STRING" id="83449.BON30_28205"/>
<dbReference type="PANTHER" id="PTHR43591">
    <property type="entry name" value="METHYLTRANSFERASE"/>
    <property type="match status" value="1"/>
</dbReference>
<evidence type="ECO:0000313" key="7">
    <source>
        <dbReference type="Proteomes" id="UP000182229"/>
    </source>
</evidence>
<comment type="caution">
    <text evidence="6">The sequence shown here is derived from an EMBL/GenBank/DDBJ whole genome shotgun (WGS) entry which is preliminary data.</text>
</comment>
<dbReference type="Proteomes" id="UP000182229">
    <property type="component" value="Unassembled WGS sequence"/>
</dbReference>
<dbReference type="PANTHER" id="PTHR43591:SF24">
    <property type="entry name" value="2-METHOXY-6-POLYPRENYL-1,4-BENZOQUINOL METHYLASE, MITOCHONDRIAL"/>
    <property type="match status" value="1"/>
</dbReference>
<evidence type="ECO:0000313" key="6">
    <source>
        <dbReference type="EMBL" id="OJH37202.1"/>
    </source>
</evidence>
<gene>
    <name evidence="6" type="ORF">BON30_28205</name>
</gene>
<dbReference type="PROSITE" id="PS51608">
    <property type="entry name" value="SAM_MT_UBIE"/>
    <property type="match status" value="1"/>
</dbReference>
<dbReference type="RefSeq" id="WP_071901539.1">
    <property type="nucleotide sequence ID" value="NZ_MPIN01000008.1"/>
</dbReference>
<keyword evidence="2" id="KW-0489">Methyltransferase</keyword>
<dbReference type="AlphaFoldDB" id="A0A1L9B4L9"/>
<dbReference type="InterPro" id="IPR004033">
    <property type="entry name" value="UbiE/COQ5_MeTrFase"/>
</dbReference>
<evidence type="ECO:0000256" key="1">
    <source>
        <dbReference type="ARBA" id="ARBA00022428"/>
    </source>
</evidence>
<dbReference type="Gene3D" id="3.40.50.150">
    <property type="entry name" value="Vaccinia Virus protein VP39"/>
    <property type="match status" value="1"/>
</dbReference>
<keyword evidence="7" id="KW-1185">Reference proteome</keyword>
<feature type="domain" description="Methyltransferase" evidence="5">
    <location>
        <begin position="44"/>
        <end position="148"/>
    </location>
</feature>
<sequence>MTTQRPPQQTWWAEHLAIVRRYDEMESRLTASVSERMLDLACLRPGMRVLDVASGMGEPSLRAAHRVGPSGFVLGTDLSDGMLEVAREKARAQALSNIEFRTADAEMLEVPEQSFDAATVRWALMYMPRPERALERLWRALRPSAPLVCACWAGPGQVEYASLPRRSLARFSPPPPIEPEAPSVFRFSDPEFLRPLLTRTGFVMEHVESMHVPVMEAEDEAGVVRWIRELRGPVAKIVEQLPPETQRAWEEEVARECQPYRTDGKVLLGGVTWLVVARKPLHLDTHA</sequence>
<proteinExistence type="predicted"/>
<accession>A0A1L9B4L9</accession>
<reference evidence="7" key="1">
    <citation type="submission" date="2016-11" db="EMBL/GenBank/DDBJ databases">
        <authorList>
            <person name="Shukria A."/>
            <person name="Stevens D.C."/>
        </authorList>
    </citation>
    <scope>NUCLEOTIDE SEQUENCE [LARGE SCALE GENOMIC DNA]</scope>
    <source>
        <strain evidence="7">Cbfe23</strain>
    </source>
</reference>
<dbReference type="Pfam" id="PF13847">
    <property type="entry name" value="Methyltransf_31"/>
    <property type="match status" value="1"/>
</dbReference>
<dbReference type="GO" id="GO:0009234">
    <property type="term" value="P:menaquinone biosynthetic process"/>
    <property type="evidence" value="ECO:0007669"/>
    <property type="project" value="UniProtKB-KW"/>
</dbReference>
<dbReference type="InterPro" id="IPR029063">
    <property type="entry name" value="SAM-dependent_MTases_sf"/>
</dbReference>
<keyword evidence="4" id="KW-0949">S-adenosyl-L-methionine</keyword>
<reference evidence="6 7" key="2">
    <citation type="submission" date="2016-12" db="EMBL/GenBank/DDBJ databases">
        <title>Draft Genome Sequence of Cystobacter ferrugineus Strain Cbfe23.</title>
        <authorList>
            <person name="Akbar S."/>
            <person name="Dowd S.E."/>
            <person name="Stevens D.C."/>
        </authorList>
    </citation>
    <scope>NUCLEOTIDE SEQUENCE [LARGE SCALE GENOMIC DNA]</scope>
    <source>
        <strain evidence="6 7">Cbfe23</strain>
    </source>
</reference>
<organism evidence="6 7">
    <name type="scientific">Cystobacter ferrugineus</name>
    <dbReference type="NCBI Taxonomy" id="83449"/>
    <lineage>
        <taxon>Bacteria</taxon>
        <taxon>Pseudomonadati</taxon>
        <taxon>Myxococcota</taxon>
        <taxon>Myxococcia</taxon>
        <taxon>Myxococcales</taxon>
        <taxon>Cystobacterineae</taxon>
        <taxon>Archangiaceae</taxon>
        <taxon>Cystobacter</taxon>
    </lineage>
</organism>
<dbReference type="CDD" id="cd02440">
    <property type="entry name" value="AdoMet_MTases"/>
    <property type="match status" value="1"/>
</dbReference>
<evidence type="ECO:0000256" key="3">
    <source>
        <dbReference type="ARBA" id="ARBA00022679"/>
    </source>
</evidence>
<dbReference type="EMBL" id="MPIN01000008">
    <property type="protein sequence ID" value="OJH37202.1"/>
    <property type="molecule type" value="Genomic_DNA"/>
</dbReference>
<name>A0A1L9B4L9_9BACT</name>
<dbReference type="OrthoDB" id="9795634at2"/>
<keyword evidence="3" id="KW-0808">Transferase</keyword>
<dbReference type="GO" id="GO:0008168">
    <property type="term" value="F:methyltransferase activity"/>
    <property type="evidence" value="ECO:0007669"/>
    <property type="project" value="UniProtKB-KW"/>
</dbReference>
<keyword evidence="1" id="KW-0474">Menaquinone biosynthesis</keyword>
<evidence type="ECO:0000256" key="4">
    <source>
        <dbReference type="ARBA" id="ARBA00022691"/>
    </source>
</evidence>
<protein>
    <recommendedName>
        <fullName evidence="5">Methyltransferase domain-containing protein</fullName>
    </recommendedName>
</protein>
<evidence type="ECO:0000259" key="5">
    <source>
        <dbReference type="Pfam" id="PF13847"/>
    </source>
</evidence>
<evidence type="ECO:0000256" key="2">
    <source>
        <dbReference type="ARBA" id="ARBA00022603"/>
    </source>
</evidence>
<dbReference type="SUPFAM" id="SSF53335">
    <property type="entry name" value="S-adenosyl-L-methionine-dependent methyltransferases"/>
    <property type="match status" value="1"/>
</dbReference>
<dbReference type="GO" id="GO:0032259">
    <property type="term" value="P:methylation"/>
    <property type="evidence" value="ECO:0007669"/>
    <property type="project" value="UniProtKB-KW"/>
</dbReference>